<evidence type="ECO:0000256" key="2">
    <source>
        <dbReference type="SAM" id="MobiDB-lite"/>
    </source>
</evidence>
<feature type="domain" description="BAG" evidence="3">
    <location>
        <begin position="113"/>
        <end position="187"/>
    </location>
</feature>
<dbReference type="PANTHER" id="PTHR33322">
    <property type="entry name" value="BAG DOMAIN CONTAINING PROTEIN, EXPRESSED"/>
    <property type="match status" value="1"/>
</dbReference>
<gene>
    <name evidence="4" type="ORF">ZIOFF_066212</name>
</gene>
<keyword evidence="5" id="KW-1185">Reference proteome</keyword>
<dbReference type="SMART" id="SM00264">
    <property type="entry name" value="BAG"/>
    <property type="match status" value="1"/>
</dbReference>
<dbReference type="Pfam" id="PF00612">
    <property type="entry name" value="IQ"/>
    <property type="match status" value="1"/>
</dbReference>
<dbReference type="GO" id="GO:0006457">
    <property type="term" value="P:protein folding"/>
    <property type="evidence" value="ECO:0007669"/>
    <property type="project" value="TreeGrafter"/>
</dbReference>
<organism evidence="4 5">
    <name type="scientific">Zingiber officinale</name>
    <name type="common">Ginger</name>
    <name type="synonym">Amomum zingiber</name>
    <dbReference type="NCBI Taxonomy" id="94328"/>
    <lineage>
        <taxon>Eukaryota</taxon>
        <taxon>Viridiplantae</taxon>
        <taxon>Streptophyta</taxon>
        <taxon>Embryophyta</taxon>
        <taxon>Tracheophyta</taxon>
        <taxon>Spermatophyta</taxon>
        <taxon>Magnoliopsida</taxon>
        <taxon>Liliopsida</taxon>
        <taxon>Zingiberales</taxon>
        <taxon>Zingiberaceae</taxon>
        <taxon>Zingiber</taxon>
    </lineage>
</organism>
<dbReference type="InterPro" id="IPR000048">
    <property type="entry name" value="IQ_motif_EF-hand-BS"/>
</dbReference>
<feature type="region of interest" description="Disordered" evidence="2">
    <location>
        <begin position="1"/>
        <end position="66"/>
    </location>
</feature>
<dbReference type="PROSITE" id="PS50096">
    <property type="entry name" value="IQ"/>
    <property type="match status" value="1"/>
</dbReference>
<feature type="region of interest" description="Disordered" evidence="2">
    <location>
        <begin position="240"/>
        <end position="289"/>
    </location>
</feature>
<dbReference type="EMBL" id="JACMSC010000018">
    <property type="protein sequence ID" value="KAG6476962.1"/>
    <property type="molecule type" value="Genomic_DNA"/>
</dbReference>
<dbReference type="InterPro" id="IPR040400">
    <property type="entry name" value="BAG5/6/7/8"/>
</dbReference>
<reference evidence="4 5" key="1">
    <citation type="submission" date="2020-08" db="EMBL/GenBank/DDBJ databases">
        <title>Plant Genome Project.</title>
        <authorList>
            <person name="Zhang R.-G."/>
        </authorList>
    </citation>
    <scope>NUCLEOTIDE SEQUENCE [LARGE SCALE GENOMIC DNA]</scope>
    <source>
        <tissue evidence="4">Rhizome</tissue>
    </source>
</reference>
<sequence>MESPFFFSNDPWSAAARRRPSGRGTQRPLFYVSDPWSAPHPYSGRTNQFPESAPTRAPEPSPAARPRVVSIPVHFGRSDDATEPAGPIRPETSKSDAAVAIQRVFRGYIVRKNIKILSQVALEVEEIEGRLRANEARLRGDPKERLRMNEILMAQLLRLDSVRWVREYRRKVIRKVITLQEFLDAISVQIEESPNSVNSQATAKMNSNYVDSSGMSNDVVSNTISQDAICAVAEEVSPDSKDPILGSIEDGEDAEKKSDGNVSSDEGFKAQDSLACRNDSEEEERMSEDEGFMVVAAEEATCNSPADVHSQKDPDLELTEQETCEVEAMEEVVQLPEDSARMTVEDEGFTVVAAEEATCNSLAGSDSLKDPGFEVTEQEMKEEATEEVVEMPEDSSWMTVKTGNGSTEVSGVEEALKKVMAESERLQGLVSALCERNTEQCRLMAGLADRVGSLELAVQRMEKKNKKKRAKCSPVGKKGRYTK</sequence>
<dbReference type="CDD" id="cd23767">
    <property type="entry name" value="IQCD"/>
    <property type="match status" value="1"/>
</dbReference>
<dbReference type="Pfam" id="PF02179">
    <property type="entry name" value="BAG"/>
    <property type="match status" value="1"/>
</dbReference>
<dbReference type="GO" id="GO:0051087">
    <property type="term" value="F:protein-folding chaperone binding"/>
    <property type="evidence" value="ECO:0007669"/>
    <property type="project" value="InterPro"/>
</dbReference>
<keyword evidence="1" id="KW-0143">Chaperone</keyword>
<dbReference type="Proteomes" id="UP000734854">
    <property type="component" value="Unassembled WGS sequence"/>
</dbReference>
<dbReference type="PANTHER" id="PTHR33322:SF4">
    <property type="entry name" value="BAG DOMAIN CONTAINING PROTEIN, EXPRESSED"/>
    <property type="match status" value="1"/>
</dbReference>
<dbReference type="GO" id="GO:0009506">
    <property type="term" value="C:plasmodesma"/>
    <property type="evidence" value="ECO:0007669"/>
    <property type="project" value="TreeGrafter"/>
</dbReference>
<feature type="region of interest" description="Disordered" evidence="2">
    <location>
        <begin position="386"/>
        <end position="408"/>
    </location>
</feature>
<dbReference type="AlphaFoldDB" id="A0A8J5EY90"/>
<accession>A0A8J5EY90</accession>
<dbReference type="PROSITE" id="PS51035">
    <property type="entry name" value="BAG"/>
    <property type="match status" value="1"/>
</dbReference>
<protein>
    <recommendedName>
        <fullName evidence="3">BAG domain-containing protein</fullName>
    </recommendedName>
</protein>
<evidence type="ECO:0000313" key="4">
    <source>
        <dbReference type="EMBL" id="KAG6476962.1"/>
    </source>
</evidence>
<feature type="compositionally biased region" description="Polar residues" evidence="2">
    <location>
        <begin position="396"/>
        <end position="408"/>
    </location>
</feature>
<evidence type="ECO:0000256" key="1">
    <source>
        <dbReference type="ARBA" id="ARBA00023186"/>
    </source>
</evidence>
<name>A0A8J5EY90_ZINOF</name>
<proteinExistence type="predicted"/>
<feature type="compositionally biased region" description="Basic residues" evidence="2">
    <location>
        <begin position="463"/>
        <end position="483"/>
    </location>
</feature>
<feature type="compositionally biased region" description="Acidic residues" evidence="2">
    <location>
        <begin position="280"/>
        <end position="289"/>
    </location>
</feature>
<feature type="region of interest" description="Disordered" evidence="2">
    <location>
        <begin position="462"/>
        <end position="483"/>
    </location>
</feature>
<dbReference type="OrthoDB" id="696633at2759"/>
<evidence type="ECO:0000313" key="5">
    <source>
        <dbReference type="Proteomes" id="UP000734854"/>
    </source>
</evidence>
<dbReference type="InterPro" id="IPR003103">
    <property type="entry name" value="BAG_domain"/>
</dbReference>
<evidence type="ECO:0000259" key="3">
    <source>
        <dbReference type="PROSITE" id="PS51035"/>
    </source>
</evidence>
<comment type="caution">
    <text evidence="4">The sequence shown here is derived from an EMBL/GenBank/DDBJ whole genome shotgun (WGS) entry which is preliminary data.</text>
</comment>